<keyword evidence="3" id="KW-1185">Reference proteome</keyword>
<dbReference type="Proteomes" id="UP000226192">
    <property type="component" value="Unassembled WGS sequence"/>
</dbReference>
<evidence type="ECO:0000256" key="1">
    <source>
        <dbReference type="SAM" id="MobiDB-lite"/>
    </source>
</evidence>
<feature type="compositionally biased region" description="Basic residues" evidence="1">
    <location>
        <begin position="10"/>
        <end position="23"/>
    </location>
</feature>
<evidence type="ECO:0000313" key="3">
    <source>
        <dbReference type="Proteomes" id="UP000226192"/>
    </source>
</evidence>
<sequence>MFVEMNEHTHKLKSKCSGHKKACSKCLEPSKPGRFTPFRFQLDKKRPQKHSTGSQGSRRQNGKKRALQRNKLQARAADEKLDIGREASHSELFLDGQDVKGTGSQESLGFGEYSSLVLEPPPPWMLDVYKDFVGESKAESMAQQAWAVKSGSDWHEEADLEADLEAVMLKTEQQCRPMSLSRRRSDTSDISDVSHSDLSANLVCRCATDLAQCLDHLASKDAAMANTMSLLRRLELGAMACRRASQCTACTACSDHDMLVARLVQQLSKIAVELAHKALANTLDDDSRSIVVCSGRCGVEQSKLKVILIYNGIRSDLLYLQDSLRLLEQRLAPASVAWTLIHAELMKLAIATSPLQIKGA</sequence>
<dbReference type="OrthoDB" id="10509303at2759"/>
<reference evidence="2 3" key="1">
    <citation type="submission" date="2017-06" db="EMBL/GenBank/DDBJ databases">
        <title>Ant-infecting Ophiocordyceps genomes reveal a high diversity of potential behavioral manipulation genes and a possible major role for enterotoxins.</title>
        <authorList>
            <person name="De Bekker C."/>
            <person name="Evans H.C."/>
            <person name="Brachmann A."/>
            <person name="Hughes D.P."/>
        </authorList>
    </citation>
    <scope>NUCLEOTIDE SEQUENCE [LARGE SCALE GENOMIC DNA]</scope>
    <source>
        <strain evidence="2 3">Map64</strain>
    </source>
</reference>
<feature type="region of interest" description="Disordered" evidence="1">
    <location>
        <begin position="1"/>
        <end position="76"/>
    </location>
</feature>
<dbReference type="EMBL" id="NJET01000162">
    <property type="protein sequence ID" value="PHH60139.1"/>
    <property type="molecule type" value="Genomic_DNA"/>
</dbReference>
<proteinExistence type="predicted"/>
<evidence type="ECO:0000313" key="2">
    <source>
        <dbReference type="EMBL" id="PHH60139.1"/>
    </source>
</evidence>
<gene>
    <name evidence="2" type="ORF">CDD81_2097</name>
</gene>
<name>A0A2C5X7S4_9HYPO</name>
<feature type="compositionally biased region" description="Polar residues" evidence="1">
    <location>
        <begin position="50"/>
        <end position="59"/>
    </location>
</feature>
<protein>
    <submittedName>
        <fullName evidence="2">Uncharacterized protein</fullName>
    </submittedName>
</protein>
<organism evidence="2 3">
    <name type="scientific">Ophiocordyceps australis</name>
    <dbReference type="NCBI Taxonomy" id="1399860"/>
    <lineage>
        <taxon>Eukaryota</taxon>
        <taxon>Fungi</taxon>
        <taxon>Dikarya</taxon>
        <taxon>Ascomycota</taxon>
        <taxon>Pezizomycotina</taxon>
        <taxon>Sordariomycetes</taxon>
        <taxon>Hypocreomycetidae</taxon>
        <taxon>Hypocreales</taxon>
        <taxon>Ophiocordycipitaceae</taxon>
        <taxon>Ophiocordyceps</taxon>
    </lineage>
</organism>
<accession>A0A2C5X7S4</accession>
<dbReference type="AlphaFoldDB" id="A0A2C5X7S4"/>
<comment type="caution">
    <text evidence="2">The sequence shown here is derived from an EMBL/GenBank/DDBJ whole genome shotgun (WGS) entry which is preliminary data.</text>
</comment>